<proteinExistence type="predicted"/>
<accession>A0AAQ4FJV4</accession>
<dbReference type="SMART" id="SM00980">
    <property type="entry name" value="THAP"/>
    <property type="match status" value="1"/>
</dbReference>
<gene>
    <name evidence="8" type="ORF">V5799_023266</name>
</gene>
<evidence type="ECO:0000256" key="5">
    <source>
        <dbReference type="PROSITE-ProRule" id="PRU00309"/>
    </source>
</evidence>
<comment type="caution">
    <text evidence="8">The sequence shown here is derived from an EMBL/GenBank/DDBJ whole genome shotgun (WGS) entry which is preliminary data.</text>
</comment>
<dbReference type="PROSITE" id="PS50950">
    <property type="entry name" value="ZF_THAP"/>
    <property type="match status" value="1"/>
</dbReference>
<keyword evidence="1" id="KW-0479">Metal-binding</keyword>
<evidence type="ECO:0000256" key="3">
    <source>
        <dbReference type="ARBA" id="ARBA00022833"/>
    </source>
</evidence>
<feature type="domain" description="THAP-type" evidence="7">
    <location>
        <begin position="1"/>
        <end position="98"/>
    </location>
</feature>
<organism evidence="8 9">
    <name type="scientific">Amblyomma americanum</name>
    <name type="common">Lone star tick</name>
    <dbReference type="NCBI Taxonomy" id="6943"/>
    <lineage>
        <taxon>Eukaryota</taxon>
        <taxon>Metazoa</taxon>
        <taxon>Ecdysozoa</taxon>
        <taxon>Arthropoda</taxon>
        <taxon>Chelicerata</taxon>
        <taxon>Arachnida</taxon>
        <taxon>Acari</taxon>
        <taxon>Parasitiformes</taxon>
        <taxon>Ixodida</taxon>
        <taxon>Ixodoidea</taxon>
        <taxon>Ixodidae</taxon>
        <taxon>Amblyomminae</taxon>
        <taxon>Amblyomma</taxon>
    </lineage>
</organism>
<dbReference type="EMBL" id="JARKHS020002248">
    <property type="protein sequence ID" value="KAK8786961.1"/>
    <property type="molecule type" value="Genomic_DNA"/>
</dbReference>
<dbReference type="SMART" id="SM00692">
    <property type="entry name" value="DM3"/>
    <property type="match status" value="1"/>
</dbReference>
<keyword evidence="3" id="KW-0862">Zinc</keyword>
<name>A0AAQ4FJV4_AMBAM</name>
<evidence type="ECO:0000259" key="7">
    <source>
        <dbReference type="PROSITE" id="PS50950"/>
    </source>
</evidence>
<evidence type="ECO:0000256" key="4">
    <source>
        <dbReference type="ARBA" id="ARBA00023125"/>
    </source>
</evidence>
<keyword evidence="9" id="KW-1185">Reference proteome</keyword>
<dbReference type="GO" id="GO:0003677">
    <property type="term" value="F:DNA binding"/>
    <property type="evidence" value="ECO:0007669"/>
    <property type="project" value="UniProtKB-UniRule"/>
</dbReference>
<evidence type="ECO:0000256" key="6">
    <source>
        <dbReference type="SAM" id="Coils"/>
    </source>
</evidence>
<evidence type="ECO:0000313" key="8">
    <source>
        <dbReference type="EMBL" id="KAK8786961.1"/>
    </source>
</evidence>
<dbReference type="Gene3D" id="6.20.210.20">
    <property type="entry name" value="THAP domain"/>
    <property type="match status" value="1"/>
</dbReference>
<dbReference type="PANTHER" id="PTHR46927">
    <property type="entry name" value="AGAP005574-PA"/>
    <property type="match status" value="1"/>
</dbReference>
<dbReference type="AlphaFoldDB" id="A0AAQ4FJV4"/>
<evidence type="ECO:0000256" key="1">
    <source>
        <dbReference type="ARBA" id="ARBA00022723"/>
    </source>
</evidence>
<sequence length="233" mass="26614">MPNGCCVAGCRSGYKGNDEKVSLFSLPCNRERREKWNYAIGRKENPWVSYESRHLRVCEKHFDPEDIIRHDVCVMDGDSVTLRRTKPQLKPDAVPRTTEVFPRSSSRPKARSWTRGKRRRVASDVCGDDLTPNVDYPTIVVKSGAEQNARVTVDKACQTVKTPDNSEEKELKSQLRSTKRQLRRCQKKLAEVTAREKELSCFVDTFQKLTDNEKLILDQCLMKAHAESAKAAQ</sequence>
<keyword evidence="2 5" id="KW-0863">Zinc-finger</keyword>
<protein>
    <recommendedName>
        <fullName evidence="7">THAP-type domain-containing protein</fullName>
    </recommendedName>
</protein>
<dbReference type="InterPro" id="IPR052224">
    <property type="entry name" value="THAP_domain_protein"/>
</dbReference>
<dbReference type="Proteomes" id="UP001321473">
    <property type="component" value="Unassembled WGS sequence"/>
</dbReference>
<evidence type="ECO:0000313" key="9">
    <source>
        <dbReference type="Proteomes" id="UP001321473"/>
    </source>
</evidence>
<evidence type="ECO:0000256" key="2">
    <source>
        <dbReference type="ARBA" id="ARBA00022771"/>
    </source>
</evidence>
<keyword evidence="4 5" id="KW-0238">DNA-binding</keyword>
<reference evidence="8 9" key="1">
    <citation type="journal article" date="2023" name="Arcadia Sci">
        <title>De novo assembly of a long-read Amblyomma americanum tick genome.</title>
        <authorList>
            <person name="Chou S."/>
            <person name="Poskanzer K.E."/>
            <person name="Rollins M."/>
            <person name="Thuy-Boun P.S."/>
        </authorList>
    </citation>
    <scope>NUCLEOTIDE SEQUENCE [LARGE SCALE GENOMIC DNA]</scope>
    <source>
        <strain evidence="8">F_SG_1</strain>
        <tissue evidence="8">Salivary glands</tissue>
    </source>
</reference>
<dbReference type="GO" id="GO:0008270">
    <property type="term" value="F:zinc ion binding"/>
    <property type="evidence" value="ECO:0007669"/>
    <property type="project" value="UniProtKB-KW"/>
</dbReference>
<dbReference type="Pfam" id="PF05485">
    <property type="entry name" value="THAP"/>
    <property type="match status" value="1"/>
</dbReference>
<dbReference type="InterPro" id="IPR038441">
    <property type="entry name" value="THAP_Znf_sf"/>
</dbReference>
<dbReference type="InterPro" id="IPR006612">
    <property type="entry name" value="THAP_Znf"/>
</dbReference>
<dbReference type="SUPFAM" id="SSF57716">
    <property type="entry name" value="Glucocorticoid receptor-like (DNA-binding domain)"/>
    <property type="match status" value="1"/>
</dbReference>
<keyword evidence="6" id="KW-0175">Coiled coil</keyword>
<feature type="coiled-coil region" evidence="6">
    <location>
        <begin position="168"/>
        <end position="195"/>
    </location>
</feature>
<dbReference type="PANTHER" id="PTHR46927:SF3">
    <property type="entry name" value="THAP-TYPE DOMAIN-CONTAINING PROTEIN"/>
    <property type="match status" value="1"/>
</dbReference>